<keyword evidence="4 9" id="KW-0812">Transmembrane</keyword>
<feature type="transmembrane region" description="Helical" evidence="9">
    <location>
        <begin position="173"/>
        <end position="191"/>
    </location>
</feature>
<feature type="transmembrane region" description="Helical" evidence="9">
    <location>
        <begin position="113"/>
        <end position="136"/>
    </location>
</feature>
<dbReference type="GO" id="GO:0005351">
    <property type="term" value="F:carbohydrate:proton symporter activity"/>
    <property type="evidence" value="ECO:0007669"/>
    <property type="project" value="TreeGrafter"/>
</dbReference>
<feature type="transmembrane region" description="Helical" evidence="9">
    <location>
        <begin position="211"/>
        <end position="228"/>
    </location>
</feature>
<dbReference type="EMBL" id="RSCE01000015">
    <property type="protein sequence ID" value="RSH77636.1"/>
    <property type="molecule type" value="Genomic_DNA"/>
</dbReference>
<feature type="transmembrane region" description="Helical" evidence="9">
    <location>
        <begin position="368"/>
        <end position="389"/>
    </location>
</feature>
<comment type="catalytic activity">
    <reaction evidence="7">
        <text>myo-inositol(out) + H(+)(out) = myo-inositol(in) + H(+)(in)</text>
        <dbReference type="Rhea" id="RHEA:60364"/>
        <dbReference type="ChEBI" id="CHEBI:15378"/>
        <dbReference type="ChEBI" id="CHEBI:17268"/>
    </reaction>
</comment>
<evidence type="ECO:0000256" key="4">
    <source>
        <dbReference type="ARBA" id="ARBA00022692"/>
    </source>
</evidence>
<dbReference type="Gene3D" id="1.20.1250.20">
    <property type="entry name" value="MFS general substrate transporter like domains"/>
    <property type="match status" value="2"/>
</dbReference>
<dbReference type="PRINTS" id="PR00171">
    <property type="entry name" value="SUGRTRNSPORT"/>
</dbReference>
<evidence type="ECO:0000256" key="9">
    <source>
        <dbReference type="SAM" id="Phobius"/>
    </source>
</evidence>
<dbReference type="Pfam" id="PF00083">
    <property type="entry name" value="Sugar_tr"/>
    <property type="match status" value="1"/>
</dbReference>
<dbReference type="InterPro" id="IPR003663">
    <property type="entry name" value="Sugar/inositol_transpt"/>
</dbReference>
<gene>
    <name evidence="11" type="ORF">EHS24_003196</name>
</gene>
<proteinExistence type="inferred from homology"/>
<feature type="transmembrane region" description="Helical" evidence="9">
    <location>
        <begin position="477"/>
        <end position="497"/>
    </location>
</feature>
<feature type="transmembrane region" description="Helical" evidence="9">
    <location>
        <begin position="294"/>
        <end position="314"/>
    </location>
</feature>
<evidence type="ECO:0000256" key="8">
    <source>
        <dbReference type="RuleBase" id="RU003346"/>
    </source>
</evidence>
<dbReference type="SUPFAM" id="SSF103473">
    <property type="entry name" value="MFS general substrate transporter"/>
    <property type="match status" value="1"/>
</dbReference>
<protein>
    <recommendedName>
        <fullName evidence="10">Major facilitator superfamily (MFS) profile domain-containing protein</fullName>
    </recommendedName>
</protein>
<dbReference type="FunFam" id="1.20.1250.20:FF:000026">
    <property type="entry name" value="MFS quinate transporter QutD"/>
    <property type="match status" value="1"/>
</dbReference>
<dbReference type="NCBIfam" id="TIGR00879">
    <property type="entry name" value="SP"/>
    <property type="match status" value="1"/>
</dbReference>
<accession>A0A427XFP3</accession>
<sequence>MPQAYQDEHHHAQALDSSIVPATKGNRYQNSRAYLMAFIGFMGIFLFGYDTGLGGGVLALPTFQSEFGLIDDKGVAVPNLSALQGNIVSVLQGGAFFGAIFGAPIEDKLGRKIGLMIGCGVFIIGGVIQTACFGSLDQFYVGRVIAGVGVGLMSMICPTYASEIAPKEIRGRITGLFQIVVVVGVAFSFWINYGVSFMTAADGAKQWRIPIGFQIVPVGIMMILLPFLKESPRWLATKHQEEKALENLAWIRKVSVNDQNLQLEFAEIQAAIREEEEQTKGASWREIFAKGNPVRFVIAFVVFTLQQWSGQNSISYYAPIIFKAIGITGSHTSLLASGIYGIVKIVATSVFIAFGVERFGRKLPLQVGVLLMSICLWIIGAIMFTHVVYSETTHTWGIPVTGTTAPSSIGMAVMIYLFVIPYCFSVGPLPWVVCSEIFNNRTRHYGLMTAAATQWLHNFAVSMATPTMVTKLDKGGIFFFFATINIISLVLTTLFLPETKGISLEAMDVLFGSTTAEEREQAILNRAKINHVEEKQEVGHVEDSKRSTDQIV</sequence>
<feature type="transmembrane region" description="Helical" evidence="9">
    <location>
        <begin position="409"/>
        <end position="433"/>
    </location>
</feature>
<reference evidence="11 12" key="1">
    <citation type="submission" date="2018-11" db="EMBL/GenBank/DDBJ databases">
        <title>Genome sequence of Apiotrichum porosum DSM 27194.</title>
        <authorList>
            <person name="Aliyu H."/>
            <person name="Gorte O."/>
            <person name="Ochsenreither K."/>
        </authorList>
    </citation>
    <scope>NUCLEOTIDE SEQUENCE [LARGE SCALE GENOMIC DNA]</scope>
    <source>
        <strain evidence="11 12">DSM 27194</strain>
    </source>
</reference>
<evidence type="ECO:0000313" key="12">
    <source>
        <dbReference type="Proteomes" id="UP000279236"/>
    </source>
</evidence>
<evidence type="ECO:0000256" key="5">
    <source>
        <dbReference type="ARBA" id="ARBA00022989"/>
    </source>
</evidence>
<dbReference type="PROSITE" id="PS00216">
    <property type="entry name" value="SUGAR_TRANSPORT_1"/>
    <property type="match status" value="1"/>
</dbReference>
<dbReference type="GO" id="GO:0016020">
    <property type="term" value="C:membrane"/>
    <property type="evidence" value="ECO:0007669"/>
    <property type="project" value="UniProtKB-SubCell"/>
</dbReference>
<dbReference type="Proteomes" id="UP000279236">
    <property type="component" value="Unassembled WGS sequence"/>
</dbReference>
<dbReference type="InterPro" id="IPR005829">
    <property type="entry name" value="Sugar_transporter_CS"/>
</dbReference>
<evidence type="ECO:0000259" key="10">
    <source>
        <dbReference type="PROSITE" id="PS50850"/>
    </source>
</evidence>
<evidence type="ECO:0000256" key="2">
    <source>
        <dbReference type="ARBA" id="ARBA00010992"/>
    </source>
</evidence>
<comment type="similarity">
    <text evidence="2 8">Belongs to the major facilitator superfamily. Sugar transporter (TC 2.A.1.1) family.</text>
</comment>
<keyword evidence="6 9" id="KW-0472">Membrane</keyword>
<dbReference type="GeneID" id="39587739"/>
<dbReference type="InterPro" id="IPR036259">
    <property type="entry name" value="MFS_trans_sf"/>
</dbReference>
<evidence type="ECO:0000256" key="3">
    <source>
        <dbReference type="ARBA" id="ARBA00022448"/>
    </source>
</evidence>
<organism evidence="11 12">
    <name type="scientific">Apiotrichum porosum</name>
    <dbReference type="NCBI Taxonomy" id="105984"/>
    <lineage>
        <taxon>Eukaryota</taxon>
        <taxon>Fungi</taxon>
        <taxon>Dikarya</taxon>
        <taxon>Basidiomycota</taxon>
        <taxon>Agaricomycotina</taxon>
        <taxon>Tremellomycetes</taxon>
        <taxon>Trichosporonales</taxon>
        <taxon>Trichosporonaceae</taxon>
        <taxon>Apiotrichum</taxon>
    </lineage>
</organism>
<dbReference type="RefSeq" id="XP_028472783.1">
    <property type="nucleotide sequence ID" value="XM_028618895.1"/>
</dbReference>
<dbReference type="InterPro" id="IPR005828">
    <property type="entry name" value="MFS_sugar_transport-like"/>
</dbReference>
<feature type="transmembrane region" description="Helical" evidence="9">
    <location>
        <begin position="80"/>
        <end position="101"/>
    </location>
</feature>
<dbReference type="InterPro" id="IPR020846">
    <property type="entry name" value="MFS_dom"/>
</dbReference>
<evidence type="ECO:0000256" key="6">
    <source>
        <dbReference type="ARBA" id="ARBA00023136"/>
    </source>
</evidence>
<dbReference type="OrthoDB" id="508119at2759"/>
<comment type="subcellular location">
    <subcellularLocation>
        <location evidence="1">Membrane</location>
        <topology evidence="1">Multi-pass membrane protein</topology>
    </subcellularLocation>
</comment>
<dbReference type="PROSITE" id="PS00217">
    <property type="entry name" value="SUGAR_TRANSPORT_2"/>
    <property type="match status" value="1"/>
</dbReference>
<dbReference type="PANTHER" id="PTHR48022">
    <property type="entry name" value="PLASTIDIC GLUCOSE TRANSPORTER 4"/>
    <property type="match status" value="1"/>
</dbReference>
<dbReference type="AlphaFoldDB" id="A0A427XFP3"/>
<evidence type="ECO:0000313" key="11">
    <source>
        <dbReference type="EMBL" id="RSH77636.1"/>
    </source>
</evidence>
<dbReference type="InterPro" id="IPR050360">
    <property type="entry name" value="MFS_Sugar_Transporters"/>
</dbReference>
<feature type="transmembrane region" description="Helical" evidence="9">
    <location>
        <begin position="334"/>
        <end position="356"/>
    </location>
</feature>
<feature type="transmembrane region" description="Helical" evidence="9">
    <location>
        <begin position="142"/>
        <end position="161"/>
    </location>
</feature>
<dbReference type="PANTHER" id="PTHR48022:SF23">
    <property type="entry name" value="MAJOR FACILITATOR SUPERFAMILY (MFS) PROFILE DOMAIN-CONTAINING PROTEIN"/>
    <property type="match status" value="1"/>
</dbReference>
<name>A0A427XFP3_9TREE</name>
<feature type="domain" description="Major facilitator superfamily (MFS) profile" evidence="10">
    <location>
        <begin position="36"/>
        <end position="500"/>
    </location>
</feature>
<keyword evidence="5 9" id="KW-1133">Transmembrane helix</keyword>
<evidence type="ECO:0000256" key="7">
    <source>
        <dbReference type="ARBA" id="ARBA00049119"/>
    </source>
</evidence>
<keyword evidence="3 8" id="KW-0813">Transport</keyword>
<comment type="caution">
    <text evidence="11">The sequence shown here is derived from an EMBL/GenBank/DDBJ whole genome shotgun (WGS) entry which is preliminary data.</text>
</comment>
<evidence type="ECO:0000256" key="1">
    <source>
        <dbReference type="ARBA" id="ARBA00004141"/>
    </source>
</evidence>
<feature type="transmembrane region" description="Helical" evidence="9">
    <location>
        <begin position="33"/>
        <end position="60"/>
    </location>
</feature>
<dbReference type="PROSITE" id="PS50850">
    <property type="entry name" value="MFS"/>
    <property type="match status" value="1"/>
</dbReference>
<keyword evidence="12" id="KW-1185">Reference proteome</keyword>